<gene>
    <name evidence="1" type="ORF">EZS28_028272</name>
</gene>
<sequence>MNSCPDWSEKKLNQGQDIANKDGDHVLLLNVNNGWKYHKTYQFKQVKNTNFTRASKIPVILQKKPSLNAAIASNYSLRQMKDFIHVISRDQLGYARKKSQSQEIKFIPPVPPTMP</sequence>
<accession>A0A5J4V1E6</accession>
<feature type="non-terminal residue" evidence="1">
    <location>
        <position position="115"/>
    </location>
</feature>
<reference evidence="1 2" key="1">
    <citation type="submission" date="2019-03" db="EMBL/GenBank/DDBJ databases">
        <title>Single cell metagenomics reveals metabolic interactions within the superorganism composed of flagellate Streblomastix strix and complex community of Bacteroidetes bacteria on its surface.</title>
        <authorList>
            <person name="Treitli S.C."/>
            <person name="Kolisko M."/>
            <person name="Husnik F."/>
            <person name="Keeling P."/>
            <person name="Hampl V."/>
        </authorList>
    </citation>
    <scope>NUCLEOTIDE SEQUENCE [LARGE SCALE GENOMIC DNA]</scope>
    <source>
        <strain evidence="1">ST1C</strain>
    </source>
</reference>
<dbReference type="Proteomes" id="UP000324800">
    <property type="component" value="Unassembled WGS sequence"/>
</dbReference>
<organism evidence="1 2">
    <name type="scientific">Streblomastix strix</name>
    <dbReference type="NCBI Taxonomy" id="222440"/>
    <lineage>
        <taxon>Eukaryota</taxon>
        <taxon>Metamonada</taxon>
        <taxon>Preaxostyla</taxon>
        <taxon>Oxymonadida</taxon>
        <taxon>Streblomastigidae</taxon>
        <taxon>Streblomastix</taxon>
    </lineage>
</organism>
<dbReference type="AlphaFoldDB" id="A0A5J4V1E6"/>
<comment type="caution">
    <text evidence="1">The sequence shown here is derived from an EMBL/GenBank/DDBJ whole genome shotgun (WGS) entry which is preliminary data.</text>
</comment>
<proteinExistence type="predicted"/>
<evidence type="ECO:0000313" key="1">
    <source>
        <dbReference type="EMBL" id="KAA6376200.1"/>
    </source>
</evidence>
<protein>
    <submittedName>
        <fullName evidence="1">Uncharacterized protein</fullName>
    </submittedName>
</protein>
<dbReference type="EMBL" id="SNRW01010687">
    <property type="protein sequence ID" value="KAA6376200.1"/>
    <property type="molecule type" value="Genomic_DNA"/>
</dbReference>
<name>A0A5J4V1E6_9EUKA</name>
<evidence type="ECO:0000313" key="2">
    <source>
        <dbReference type="Proteomes" id="UP000324800"/>
    </source>
</evidence>